<dbReference type="InterPro" id="IPR027417">
    <property type="entry name" value="P-loop_NTPase"/>
</dbReference>
<accession>A0A7J7C1I7</accession>
<evidence type="ECO:0000313" key="11">
    <source>
        <dbReference type="EMBL" id="KAF5727983.1"/>
    </source>
</evidence>
<evidence type="ECO:0000259" key="9">
    <source>
        <dbReference type="Pfam" id="PF23247"/>
    </source>
</evidence>
<dbReference type="Gene3D" id="1.10.10.10">
    <property type="entry name" value="Winged helix-like DNA-binding domain superfamily/Winged helix DNA-binding domain"/>
    <property type="match status" value="1"/>
</dbReference>
<dbReference type="GO" id="GO:0043531">
    <property type="term" value="F:ADP binding"/>
    <property type="evidence" value="ECO:0007669"/>
    <property type="project" value="InterPro"/>
</dbReference>
<dbReference type="GO" id="GO:0006952">
    <property type="term" value="P:defense response"/>
    <property type="evidence" value="ECO:0007669"/>
    <property type="project" value="UniProtKB-KW"/>
</dbReference>
<sequence>METAAVIIVEAFKSGIIFFTSKITTCVKLNGNINDLHNELQKLAEKKNEIEDDVRLGSAEGKYPTAQVNGWLKKVQEIEREVQPLLEEGSFVAVSRCSADPTMCRRYQLSKKVAEKCEEVKQLLVESCSFQTVVVERKSPIKAIEKLPAQSLAGQEEAQQKIVQLMELLKDDSVKRIAVWGMGGIGKTTLVKNLNNFMESSSLMESFDLVIWVTVSKESDTRRLQSQIAERLHLEFDSGESIQVRAKRLHRRLMMKKKLLIIFDDVWEKIDLDSIGIPQGDEQAVCKIIVTTRNLDVCRQMMTNADIKLDLLNDEAAWNLFAENAGDVVQSEGINPLAKAIASECCGLPLAITTMGKSMRNKTMIELWRNALWQLQNSTPHVGSFEKDVYLPLKLSYNSLPSKLHQLCFLYCSLYPESFSIETSELIQCWIADGLIDEHQTLEESFNHGIALIENLKDSCMLEEGEGDGTVKMHDILRDLARWMSKESGFFCQSGISLLEIPQTLQKSFTRISFMNNKIGRLPGQLLGYSELTTLLLQGNPLKKIPENFFREVMQLKILNLSCTLITSLPPSLLYLVELRALLLRNCCSLETLPPLGALEKLEMLDLYGTPLQELPEDMCRLSNLRELNLSCTYQLKNIEAGTILGLTSLETLKMSFSAYKWDGRSNVAEKRATFDELLSLERLSALHITLDTVDHLTLDSAWLQRLKKFNIQIRPSSSNSNNLSTQQDEKRLVLKGVDLMGRGFGGLLSNATAIDLVICGGIKELSELDAMNKLCGLPELKSLAISSCLCFRSLVSGDKILENMLPNLEFLTLSRLRNLENIVEGVVSKGGCLSRLKIIEVVNCPRLRNVISFAMLQQLQNLEEIKVGDCRRMKSLIAGKASDAVLQRLRVIEMRNMVNLRTICSRSRTAWQNLERIEVSNCPKLMTLPLSASNAETIGEIKGDMQWWNNLEWEDDKSRNILQRRFIASGVSNALKRQERPEEIGKSSWQAFFRDRFQSPIRW</sequence>
<evidence type="ECO:0000259" key="10">
    <source>
        <dbReference type="Pfam" id="PF23559"/>
    </source>
</evidence>
<keyword evidence="2" id="KW-0433">Leucine-rich repeat</keyword>
<dbReference type="Gene3D" id="3.40.50.300">
    <property type="entry name" value="P-loop containing nucleotide triphosphate hydrolases"/>
    <property type="match status" value="1"/>
</dbReference>
<dbReference type="Proteomes" id="UP000593562">
    <property type="component" value="Unassembled WGS sequence"/>
</dbReference>
<protein>
    <submittedName>
        <fullName evidence="11">Disease resistance family protein</fullName>
    </submittedName>
</protein>
<dbReference type="PANTHER" id="PTHR33463">
    <property type="entry name" value="NB-ARC DOMAIN-CONTAINING PROTEIN-RELATED"/>
    <property type="match status" value="1"/>
</dbReference>
<evidence type="ECO:0000256" key="7">
    <source>
        <dbReference type="SAM" id="Coils"/>
    </source>
</evidence>
<dbReference type="SUPFAM" id="SSF52540">
    <property type="entry name" value="P-loop containing nucleoside triphosphate hydrolases"/>
    <property type="match status" value="1"/>
</dbReference>
<dbReference type="Pfam" id="PF23247">
    <property type="entry name" value="LRR_RPS2"/>
    <property type="match status" value="1"/>
</dbReference>
<dbReference type="Gene3D" id="1.10.8.430">
    <property type="entry name" value="Helical domain of apoptotic protease-activating factors"/>
    <property type="match status" value="1"/>
</dbReference>
<dbReference type="AlphaFoldDB" id="A0A7J7C1I7"/>
<evidence type="ECO:0000256" key="6">
    <source>
        <dbReference type="ARBA" id="ARBA00022840"/>
    </source>
</evidence>
<dbReference type="SUPFAM" id="SSF52058">
    <property type="entry name" value="L domain-like"/>
    <property type="match status" value="1"/>
</dbReference>
<dbReference type="InterPro" id="IPR036388">
    <property type="entry name" value="WH-like_DNA-bd_sf"/>
</dbReference>
<evidence type="ECO:0000313" key="12">
    <source>
        <dbReference type="Proteomes" id="UP000593562"/>
    </source>
</evidence>
<keyword evidence="5" id="KW-0611">Plant defense</keyword>
<dbReference type="FunFam" id="3.40.50.300:FF:001091">
    <property type="entry name" value="Probable disease resistance protein At1g61300"/>
    <property type="match status" value="1"/>
</dbReference>
<dbReference type="InterPro" id="IPR042197">
    <property type="entry name" value="Apaf_helical"/>
</dbReference>
<dbReference type="FunFam" id="1.10.10.10:FF:000322">
    <property type="entry name" value="Probable disease resistance protein At1g63360"/>
    <property type="match status" value="1"/>
</dbReference>
<dbReference type="Pfam" id="PF00931">
    <property type="entry name" value="NB-ARC"/>
    <property type="match status" value="1"/>
</dbReference>
<evidence type="ECO:0000259" key="8">
    <source>
        <dbReference type="Pfam" id="PF00931"/>
    </source>
</evidence>
<organism evidence="11 12">
    <name type="scientific">Tripterygium wilfordii</name>
    <name type="common">Thunder God vine</name>
    <dbReference type="NCBI Taxonomy" id="458696"/>
    <lineage>
        <taxon>Eukaryota</taxon>
        <taxon>Viridiplantae</taxon>
        <taxon>Streptophyta</taxon>
        <taxon>Embryophyta</taxon>
        <taxon>Tracheophyta</taxon>
        <taxon>Spermatophyta</taxon>
        <taxon>Magnoliopsida</taxon>
        <taxon>eudicotyledons</taxon>
        <taxon>Gunneridae</taxon>
        <taxon>Pentapetalae</taxon>
        <taxon>rosids</taxon>
        <taxon>fabids</taxon>
        <taxon>Celastrales</taxon>
        <taxon>Celastraceae</taxon>
        <taxon>Tripterygium</taxon>
    </lineage>
</organism>
<dbReference type="EMBL" id="JAAARO010000021">
    <property type="protein sequence ID" value="KAF5727983.1"/>
    <property type="molecule type" value="Genomic_DNA"/>
</dbReference>
<dbReference type="Pfam" id="PF13855">
    <property type="entry name" value="LRR_8"/>
    <property type="match status" value="1"/>
</dbReference>
<proteinExistence type="inferred from homology"/>
<keyword evidence="12" id="KW-1185">Reference proteome</keyword>
<dbReference type="Pfam" id="PF23559">
    <property type="entry name" value="WHD_DRP"/>
    <property type="match status" value="1"/>
</dbReference>
<keyword evidence="3" id="KW-0677">Repeat</keyword>
<evidence type="ECO:0000256" key="1">
    <source>
        <dbReference type="ARBA" id="ARBA00008894"/>
    </source>
</evidence>
<dbReference type="InterPro" id="IPR003591">
    <property type="entry name" value="Leu-rich_rpt_typical-subtyp"/>
</dbReference>
<dbReference type="PRINTS" id="PR00364">
    <property type="entry name" value="DISEASERSIST"/>
</dbReference>
<feature type="domain" description="NB-ARC" evidence="8">
    <location>
        <begin position="163"/>
        <end position="325"/>
    </location>
</feature>
<dbReference type="InterPro" id="IPR050905">
    <property type="entry name" value="Plant_NBS-LRR"/>
</dbReference>
<dbReference type="InterPro" id="IPR057135">
    <property type="entry name" value="At4g27190-like_LRR"/>
</dbReference>
<evidence type="ECO:0000256" key="3">
    <source>
        <dbReference type="ARBA" id="ARBA00022737"/>
    </source>
</evidence>
<keyword evidence="6" id="KW-0067">ATP-binding</keyword>
<dbReference type="InterPro" id="IPR001611">
    <property type="entry name" value="Leu-rich_rpt"/>
</dbReference>
<comment type="caution">
    <text evidence="11">The sequence shown here is derived from an EMBL/GenBank/DDBJ whole genome shotgun (WGS) entry which is preliminary data.</text>
</comment>
<feature type="domain" description="Disease resistance protein winged helix" evidence="10">
    <location>
        <begin position="414"/>
        <end position="481"/>
    </location>
</feature>
<name>A0A7J7C1I7_TRIWF</name>
<keyword evidence="7" id="KW-0175">Coiled coil</keyword>
<dbReference type="SMART" id="SM00369">
    <property type="entry name" value="LRR_TYP"/>
    <property type="match status" value="3"/>
</dbReference>
<evidence type="ECO:0000256" key="2">
    <source>
        <dbReference type="ARBA" id="ARBA00022614"/>
    </source>
</evidence>
<dbReference type="InterPro" id="IPR002182">
    <property type="entry name" value="NB-ARC"/>
</dbReference>
<dbReference type="FunCoup" id="A0A7J7C1I7">
    <property type="interactions" value="23"/>
</dbReference>
<feature type="coiled-coil region" evidence="7">
    <location>
        <begin position="26"/>
        <end position="53"/>
    </location>
</feature>
<dbReference type="Gene3D" id="3.80.10.10">
    <property type="entry name" value="Ribonuclease Inhibitor"/>
    <property type="match status" value="3"/>
</dbReference>
<reference evidence="11 12" key="1">
    <citation type="journal article" date="2020" name="Nat. Commun.">
        <title>Genome of Tripterygium wilfordii and identification of cytochrome P450 involved in triptolide biosynthesis.</title>
        <authorList>
            <person name="Tu L."/>
            <person name="Su P."/>
            <person name="Zhang Z."/>
            <person name="Gao L."/>
            <person name="Wang J."/>
            <person name="Hu T."/>
            <person name="Zhou J."/>
            <person name="Zhang Y."/>
            <person name="Zhao Y."/>
            <person name="Liu Y."/>
            <person name="Song Y."/>
            <person name="Tong Y."/>
            <person name="Lu Y."/>
            <person name="Yang J."/>
            <person name="Xu C."/>
            <person name="Jia M."/>
            <person name="Peters R.J."/>
            <person name="Huang L."/>
            <person name="Gao W."/>
        </authorList>
    </citation>
    <scope>NUCLEOTIDE SEQUENCE [LARGE SCALE GENOMIC DNA]</scope>
    <source>
        <strain evidence="12">cv. XIE 37</strain>
        <tissue evidence="11">Leaf</tissue>
    </source>
</reference>
<evidence type="ECO:0000256" key="5">
    <source>
        <dbReference type="ARBA" id="ARBA00022821"/>
    </source>
</evidence>
<dbReference type="InterPro" id="IPR032675">
    <property type="entry name" value="LRR_dom_sf"/>
</dbReference>
<keyword evidence="4" id="KW-0547">Nucleotide-binding</keyword>
<evidence type="ECO:0000256" key="4">
    <source>
        <dbReference type="ARBA" id="ARBA00022741"/>
    </source>
</evidence>
<dbReference type="InterPro" id="IPR058922">
    <property type="entry name" value="WHD_DRP"/>
</dbReference>
<dbReference type="GO" id="GO:0005524">
    <property type="term" value="F:ATP binding"/>
    <property type="evidence" value="ECO:0007669"/>
    <property type="project" value="UniProtKB-KW"/>
</dbReference>
<comment type="similarity">
    <text evidence="1">Belongs to the disease resistance NB-LRR family.</text>
</comment>
<dbReference type="InParanoid" id="A0A7J7C1I7"/>
<dbReference type="PANTHER" id="PTHR33463:SF202">
    <property type="entry name" value="NB-ARC DOMAIN-CONTAINING PROTEIN"/>
    <property type="match status" value="1"/>
</dbReference>
<feature type="domain" description="Disease resistance protein At4g27190-like leucine-rich repeats" evidence="9">
    <location>
        <begin position="809"/>
        <end position="937"/>
    </location>
</feature>
<gene>
    <name evidence="11" type="ORF">HS088_TW21G00124</name>
</gene>